<dbReference type="Pfam" id="PF08628">
    <property type="entry name" value="Nexin_C"/>
    <property type="match status" value="1"/>
</dbReference>
<dbReference type="GO" id="GO:0009512">
    <property type="term" value="C:cytochrome b6f complex"/>
    <property type="evidence" value="ECO:0007669"/>
    <property type="project" value="InterPro"/>
</dbReference>
<keyword evidence="5 10" id="KW-0812">Transmembrane</keyword>
<evidence type="ECO:0000256" key="1">
    <source>
        <dbReference type="ARBA" id="ARBA00004167"/>
    </source>
</evidence>
<keyword evidence="14" id="KW-1185">Reference proteome</keyword>
<keyword evidence="6" id="KW-0249">Electron transport</keyword>
<dbReference type="Pfam" id="PF00787">
    <property type="entry name" value="PX"/>
    <property type="match status" value="1"/>
</dbReference>
<feature type="non-terminal residue" evidence="13">
    <location>
        <position position="1"/>
    </location>
</feature>
<protein>
    <submittedName>
        <fullName evidence="13">Cytochrome b6-f complex subunit 7</fullName>
    </submittedName>
</protein>
<dbReference type="SMART" id="SM00313">
    <property type="entry name" value="PXA"/>
    <property type="match status" value="1"/>
</dbReference>
<evidence type="ECO:0000256" key="8">
    <source>
        <dbReference type="ARBA" id="ARBA00023136"/>
    </source>
</evidence>
<dbReference type="Pfam" id="PF08041">
    <property type="entry name" value="PetM"/>
    <property type="match status" value="1"/>
</dbReference>
<evidence type="ECO:0000256" key="3">
    <source>
        <dbReference type="ARBA" id="ARBA00022448"/>
    </source>
</evidence>
<keyword evidence="3" id="KW-0813">Transport</keyword>
<dbReference type="Proteomes" id="UP000685013">
    <property type="component" value="Chromosome 11"/>
</dbReference>
<dbReference type="GO" id="GO:0035091">
    <property type="term" value="F:phosphatidylinositol binding"/>
    <property type="evidence" value="ECO:0007669"/>
    <property type="project" value="InterPro"/>
</dbReference>
<dbReference type="PANTHER" id="PTHR22999:SF23">
    <property type="entry name" value="SORTING NEXIN-16"/>
    <property type="match status" value="1"/>
</dbReference>
<keyword evidence="8 10" id="KW-0472">Membrane</keyword>
<accession>A0AAV6MW48</accession>
<evidence type="ECO:0000313" key="13">
    <source>
        <dbReference type="EMBL" id="KAG6588635.1"/>
    </source>
</evidence>
<evidence type="ECO:0000256" key="2">
    <source>
        <dbReference type="ARBA" id="ARBA00004496"/>
    </source>
</evidence>
<evidence type="ECO:0000256" key="9">
    <source>
        <dbReference type="SAM" id="MobiDB-lite"/>
    </source>
</evidence>
<evidence type="ECO:0000256" key="5">
    <source>
        <dbReference type="ARBA" id="ARBA00022692"/>
    </source>
</evidence>
<feature type="region of interest" description="Disordered" evidence="9">
    <location>
        <begin position="296"/>
        <end position="339"/>
    </location>
</feature>
<comment type="caution">
    <text evidence="13">The sequence shown here is derived from an EMBL/GenBank/DDBJ whole genome shotgun (WGS) entry which is preliminary data.</text>
</comment>
<dbReference type="HAMAP" id="MF_00396">
    <property type="entry name" value="Cytb6_f_PetM"/>
    <property type="match status" value="1"/>
</dbReference>
<evidence type="ECO:0000256" key="7">
    <source>
        <dbReference type="ARBA" id="ARBA00022989"/>
    </source>
</evidence>
<comment type="subcellular location">
    <subcellularLocation>
        <location evidence="2">Cytoplasm</location>
    </subcellularLocation>
    <subcellularLocation>
        <location evidence="1">Membrane</location>
        <topology evidence="1">Single-pass membrane protein</topology>
    </subcellularLocation>
</comment>
<name>A0AAV6MW48_9ROSI</name>
<sequence>MKAMATVQDLIEEFKLRTVWWTLCIFSISYFLTHTSKSMWLNAPLAILLVSALRILFNEVEFRRKVRPVQQQTYLSHLEKKQLSVNDLRLSSAIPPPRWKRKLDSPIVEAAMKDFIDKILKDFVVDLWYSEITPDKEFPEQIHALIMDALGEIAVRVKKINLVDLLTRDVVDLVGDHLDLFRRNQAAIGIDVMGTLSSKERDERLKHHLMASKELHPALLSPESEYKVLQRLMSGVLTSVLRPRETQCPVVRSIARELLTCLVMQPLMNFASPGHINEVIECIVLATKAENDSVIGSQQSTYSSDQDKDHSSTAGFVHDDDLDKSKHSSLNPGNGSELAKIDNQQERSSGYMFQEEPLQLRHGDWGRALNAATQRRTEVLMPENLENMWTKGRNYRKKENKIIKVGDFDPMVTKKDSGISSMQLAATMRDEVLNDKHHASIGPEEMAIVRKTLERHSDLILTSKPGDENKIGFQISRDFQKDLSIDGKFIAKKLRGVDNLTPASATKNQLKRSNSTSALETEVSVEKTSTVEECLRYGSSKRRTTVPKLRSRVMGAYFEKLGSKSFAVYSIAVTDTNKRTWFVKRRYRNFERLHRHLKDIPNYTLHLPPKRIFSSSTEDAFVHQRCIQLDKYLQELLSIANLAEQHEVWDFLSVSSKNYSFGKSSSVMRTLAVNVDDAVDDIVRQFKGVSDGFMRKVVGSTSPSDEACALSNYEQKFSFNSADLRKHVSAQYNLEVANNISDEESERIGSQNHDVSGWHSDNELNSKSFPPRVIKRGRELDKVVDKKNDLELRSGASLGGHSPTLHNMEDPEGMPPEWTPPNVSVPLLNLVDKIFQLNRRGWLRRQVLWISKQILQLIMEDAIDDWIVRQIHWLRREDIIAQGIRWVQDVLWPNGTFFIQLRNAQSEDDSESITSRTDGSKIPKPGSFELQLEAARRASDVKKMLLGGAPTPLVSLIGHKQYKRCAKDIYYFTQSTICVKQLGYGLLELLLVSIFPELQSLVLEVHGKSDISQAVNSIQVPSVLMLASMATASATLSPAMSTAAPLGAPSRRQRSTTVHYISGLNSFGGLKAHNNIFSLGVPVCADKSFANIVGSLKRPLKGKGKGRSGGGALGSTCNAAGEIFRIAAIINGLVLVGVAVGFVLLRVEAFVEESE</sequence>
<feature type="region of interest" description="Disordered" evidence="9">
    <location>
        <begin position="743"/>
        <end position="769"/>
    </location>
</feature>
<dbReference type="SMART" id="SM00312">
    <property type="entry name" value="PX"/>
    <property type="match status" value="1"/>
</dbReference>
<reference evidence="13 14" key="1">
    <citation type="journal article" date="2021" name="Hortic Res">
        <title>The domestication of Cucurbita argyrosperma as revealed by the genome of its wild relative.</title>
        <authorList>
            <person name="Barrera-Redondo J."/>
            <person name="Sanchez-de la Vega G."/>
            <person name="Aguirre-Liguori J.A."/>
            <person name="Castellanos-Morales G."/>
            <person name="Gutierrez-Guerrero Y.T."/>
            <person name="Aguirre-Dugua X."/>
            <person name="Aguirre-Planter E."/>
            <person name="Tenaillon M.I."/>
            <person name="Lira-Saade R."/>
            <person name="Eguiarte L.E."/>
        </authorList>
    </citation>
    <scope>NUCLEOTIDE SEQUENCE [LARGE SCALE GENOMIC DNA]</scope>
    <source>
        <strain evidence="13">JBR-2021</strain>
    </source>
</reference>
<dbReference type="PANTHER" id="PTHR22999">
    <property type="entry name" value="PX SERINE/THREONINE KINASE PXK"/>
    <property type="match status" value="1"/>
</dbReference>
<evidence type="ECO:0000259" key="11">
    <source>
        <dbReference type="PROSITE" id="PS50195"/>
    </source>
</evidence>
<dbReference type="InterPro" id="IPR013937">
    <property type="entry name" value="Sorting_nexin_C"/>
</dbReference>
<evidence type="ECO:0000256" key="4">
    <source>
        <dbReference type="ARBA" id="ARBA00022490"/>
    </source>
</evidence>
<dbReference type="InterPro" id="IPR012595">
    <property type="entry name" value="PetM_cyt_b6/f_cplx_su7"/>
</dbReference>
<feature type="compositionally biased region" description="Basic and acidic residues" evidence="9">
    <location>
        <begin position="305"/>
        <end position="326"/>
    </location>
</feature>
<dbReference type="InterPro" id="IPR051837">
    <property type="entry name" value="SortingNexin/PXDomain-PKLike"/>
</dbReference>
<dbReference type="PROSITE" id="PS51207">
    <property type="entry name" value="PXA"/>
    <property type="match status" value="1"/>
</dbReference>
<feature type="region of interest" description="Disordered" evidence="9">
    <location>
        <begin position="793"/>
        <end position="820"/>
    </location>
</feature>
<organism evidence="13 14">
    <name type="scientific">Cucurbita argyrosperma subsp. sororia</name>
    <dbReference type="NCBI Taxonomy" id="37648"/>
    <lineage>
        <taxon>Eukaryota</taxon>
        <taxon>Viridiplantae</taxon>
        <taxon>Streptophyta</taxon>
        <taxon>Embryophyta</taxon>
        <taxon>Tracheophyta</taxon>
        <taxon>Spermatophyta</taxon>
        <taxon>Magnoliopsida</taxon>
        <taxon>eudicotyledons</taxon>
        <taxon>Gunneridae</taxon>
        <taxon>Pentapetalae</taxon>
        <taxon>rosids</taxon>
        <taxon>fabids</taxon>
        <taxon>Cucurbitales</taxon>
        <taxon>Cucurbitaceae</taxon>
        <taxon>Cucurbiteae</taxon>
        <taxon>Cucurbita</taxon>
    </lineage>
</organism>
<dbReference type="EMBL" id="JAGKQH010000011">
    <property type="protein sequence ID" value="KAG6588635.1"/>
    <property type="molecule type" value="Genomic_DNA"/>
</dbReference>
<evidence type="ECO:0000256" key="6">
    <source>
        <dbReference type="ARBA" id="ARBA00022982"/>
    </source>
</evidence>
<proteinExistence type="inferred from homology"/>
<feature type="domain" description="PXA" evidence="12">
    <location>
        <begin position="105"/>
        <end position="288"/>
    </location>
</feature>
<evidence type="ECO:0000313" key="14">
    <source>
        <dbReference type="Proteomes" id="UP000685013"/>
    </source>
</evidence>
<dbReference type="CDD" id="cd06872">
    <property type="entry name" value="PX_SNX19_like_plant"/>
    <property type="match status" value="1"/>
</dbReference>
<feature type="transmembrane region" description="Helical" evidence="10">
    <location>
        <begin position="1123"/>
        <end position="1145"/>
    </location>
</feature>
<evidence type="ECO:0000256" key="10">
    <source>
        <dbReference type="SAM" id="Phobius"/>
    </source>
</evidence>
<evidence type="ECO:0000259" key="12">
    <source>
        <dbReference type="PROSITE" id="PS51207"/>
    </source>
</evidence>
<gene>
    <name evidence="13" type="primary">petM</name>
    <name evidence="13" type="ORF">SDJN03_17200</name>
</gene>
<dbReference type="GO" id="GO:0005737">
    <property type="term" value="C:cytoplasm"/>
    <property type="evidence" value="ECO:0007669"/>
    <property type="project" value="UniProtKB-SubCell"/>
</dbReference>
<dbReference type="GO" id="GO:0016020">
    <property type="term" value="C:membrane"/>
    <property type="evidence" value="ECO:0007669"/>
    <property type="project" value="UniProtKB-SubCell"/>
</dbReference>
<keyword evidence="4" id="KW-0963">Cytoplasm</keyword>
<dbReference type="PROSITE" id="PS50195">
    <property type="entry name" value="PX"/>
    <property type="match status" value="1"/>
</dbReference>
<feature type="domain" description="PX" evidence="11">
    <location>
        <begin position="547"/>
        <end position="659"/>
    </location>
</feature>
<dbReference type="AlphaFoldDB" id="A0AAV6MW48"/>
<keyword evidence="7 10" id="KW-1133">Transmembrane helix</keyword>
<dbReference type="InterPro" id="IPR003114">
    <property type="entry name" value="Phox_assoc"/>
</dbReference>
<dbReference type="InterPro" id="IPR001683">
    <property type="entry name" value="PX_dom"/>
</dbReference>
<dbReference type="Pfam" id="PF02194">
    <property type="entry name" value="PXA"/>
    <property type="match status" value="1"/>
</dbReference>